<reference evidence="2 3" key="1">
    <citation type="submission" date="2016-10" db="EMBL/GenBank/DDBJ databases">
        <authorList>
            <person name="de Groot N.N."/>
        </authorList>
    </citation>
    <scope>NUCLEOTIDE SEQUENCE [LARGE SCALE GENOMIC DNA]</scope>
    <source>
        <strain evidence="2 3">DSM 21799</strain>
    </source>
</reference>
<keyword evidence="1" id="KW-1133">Transmembrane helix</keyword>
<evidence type="ECO:0000313" key="2">
    <source>
        <dbReference type="EMBL" id="SEB93928.1"/>
    </source>
</evidence>
<feature type="transmembrane region" description="Helical" evidence="1">
    <location>
        <begin position="29"/>
        <end position="52"/>
    </location>
</feature>
<accession>A0A1H4NGD1</accession>
<evidence type="ECO:0008006" key="4">
    <source>
        <dbReference type="Google" id="ProtNLM"/>
    </source>
</evidence>
<evidence type="ECO:0000313" key="3">
    <source>
        <dbReference type="Proteomes" id="UP000199183"/>
    </source>
</evidence>
<keyword evidence="3" id="KW-1185">Reference proteome</keyword>
<dbReference type="OrthoDB" id="3203519at2"/>
<dbReference type="AlphaFoldDB" id="A0A1H4NGD1"/>
<dbReference type="RefSeq" id="WP_091183882.1">
    <property type="nucleotide sequence ID" value="NZ_FNRY01000001.1"/>
</dbReference>
<name>A0A1H4NGD1_9MICO</name>
<sequence>MASEDGEKSAARRDAALPSAPKKPFYKRVWPWATLGTIIIVVVAAITVAVAAKSLLDQASAVKGTLETAMPLVHQVKDEILDGDLDKARATAKKLADATEEAKSESDGNLWRLGESVPSVGANLTAVRLAAEVADELADDVIIPMTSVSLDDLQPSDGRFDLKAIAGLGATIDDALDATKDAKKTIAGIDRKPLMSQVSSALDSLEPQLDSASEMLEGASTVVKVLPNALGADGPRNYLMLFQNNAESRGTGGNPASILLLNVTDGKIEIADQASSTDFKNGRADHDTSIDDRTIKLYGDKIIRYMQDMTLTPNFPTTAHIAQAWWAERSDVHIDGVLSFDPVALSYLLKATGPVKLATGDTLTSENAVPLLLNEVYYRYPGNTEQDAYFAAAAASIFDAVTSGADDIKALADSLVKATDEGRLMYWTANEDEAKLIQGSRITGTLPQDNSGRDVTGVYINDTTGSKMDYYMNVAVDLNRACAPESDSSVSTVTLSNVLDPAKANSLPAYIQGPFYKHGRIATDVVIYAPIGSSIGGLTLNGKSVKPTYSGADLGRSVVKISVTTDPGKKTTIGYELTGDGSASNVPIEVWHTPMVRETPIKIAEKGCGS</sequence>
<dbReference type="EMBL" id="FNRY01000001">
    <property type="protein sequence ID" value="SEB93928.1"/>
    <property type="molecule type" value="Genomic_DNA"/>
</dbReference>
<organism evidence="2 3">
    <name type="scientific">Paramicrobacterium humi</name>
    <dbReference type="NCBI Taxonomy" id="640635"/>
    <lineage>
        <taxon>Bacteria</taxon>
        <taxon>Bacillati</taxon>
        <taxon>Actinomycetota</taxon>
        <taxon>Actinomycetes</taxon>
        <taxon>Micrococcales</taxon>
        <taxon>Microbacteriaceae</taxon>
        <taxon>Paramicrobacterium</taxon>
    </lineage>
</organism>
<evidence type="ECO:0000256" key="1">
    <source>
        <dbReference type="SAM" id="Phobius"/>
    </source>
</evidence>
<keyword evidence="1" id="KW-0812">Transmembrane</keyword>
<dbReference type="InterPro" id="IPR025101">
    <property type="entry name" value="DUF4012"/>
</dbReference>
<dbReference type="Proteomes" id="UP000199183">
    <property type="component" value="Unassembled WGS sequence"/>
</dbReference>
<protein>
    <recommendedName>
        <fullName evidence="4">DUF4012 domain-containing protein</fullName>
    </recommendedName>
</protein>
<proteinExistence type="predicted"/>
<gene>
    <name evidence="2" type="ORF">SAMN04489806_2178</name>
</gene>
<keyword evidence="1" id="KW-0472">Membrane</keyword>
<dbReference type="STRING" id="640635.SAMN04489806_2178"/>
<dbReference type="Pfam" id="PF13196">
    <property type="entry name" value="DUF4012"/>
    <property type="match status" value="1"/>
</dbReference>